<evidence type="ECO:0000313" key="2">
    <source>
        <dbReference type="EMBL" id="AKM08406.1"/>
    </source>
</evidence>
<keyword evidence="1" id="KW-1133">Transmembrane helix</keyword>
<sequence>MAATLTIFGAFELRALALLRTMAVGGCALALIAAGPFVPALAL</sequence>
<keyword evidence="1" id="KW-0812">Transmembrane</keyword>
<name>A0A0G3XCP2_9SPHN</name>
<proteinExistence type="predicted"/>
<dbReference type="STRING" id="543877.AM2010_2350"/>
<organism evidence="2 3">
    <name type="scientific">Pelagerythrobacter marensis</name>
    <dbReference type="NCBI Taxonomy" id="543877"/>
    <lineage>
        <taxon>Bacteria</taxon>
        <taxon>Pseudomonadati</taxon>
        <taxon>Pseudomonadota</taxon>
        <taxon>Alphaproteobacteria</taxon>
        <taxon>Sphingomonadales</taxon>
        <taxon>Erythrobacteraceae</taxon>
        <taxon>Pelagerythrobacter</taxon>
    </lineage>
</organism>
<dbReference type="KEGG" id="amx:AM2010_2350"/>
<feature type="transmembrane region" description="Helical" evidence="1">
    <location>
        <begin position="21"/>
        <end position="42"/>
    </location>
</feature>
<dbReference type="RefSeq" id="WP_269084051.1">
    <property type="nucleotide sequence ID" value="NZ_CP011805.1"/>
</dbReference>
<dbReference type="Proteomes" id="UP000037643">
    <property type="component" value="Chromosome"/>
</dbReference>
<reference evidence="2 3" key="1">
    <citation type="submission" date="2015-06" db="EMBL/GenBank/DDBJ databases">
        <authorList>
            <person name="Kim K.M."/>
        </authorList>
    </citation>
    <scope>NUCLEOTIDE SEQUENCE [LARGE SCALE GENOMIC DNA]</scope>
    <source>
        <strain evidence="2 3">KCTC 22370</strain>
    </source>
</reference>
<keyword evidence="3" id="KW-1185">Reference proteome</keyword>
<evidence type="ECO:0000313" key="3">
    <source>
        <dbReference type="Proteomes" id="UP000037643"/>
    </source>
</evidence>
<accession>A0A0G3XCP2</accession>
<evidence type="ECO:0000256" key="1">
    <source>
        <dbReference type="SAM" id="Phobius"/>
    </source>
</evidence>
<protein>
    <submittedName>
        <fullName evidence="2">Uncharacterized protein</fullName>
    </submittedName>
</protein>
<keyword evidence="1" id="KW-0472">Membrane</keyword>
<dbReference type="EMBL" id="CP011805">
    <property type="protein sequence ID" value="AKM08406.1"/>
    <property type="molecule type" value="Genomic_DNA"/>
</dbReference>
<gene>
    <name evidence="2" type="ORF">AM2010_2350</name>
</gene>
<dbReference type="AlphaFoldDB" id="A0A0G3XCP2"/>